<feature type="domain" description="Protein kinase" evidence="5">
    <location>
        <begin position="471"/>
        <end position="759"/>
    </location>
</feature>
<dbReference type="SUPFAM" id="SSF56112">
    <property type="entry name" value="Protein kinase-like (PK-like)"/>
    <property type="match status" value="1"/>
</dbReference>
<protein>
    <submittedName>
        <fullName evidence="6">G2 mitotic-specific cyclin s13-6-like protein</fullName>
    </submittedName>
</protein>
<evidence type="ECO:0000256" key="2">
    <source>
        <dbReference type="ARBA" id="ARBA00023127"/>
    </source>
</evidence>
<dbReference type="OrthoDB" id="5590282at2759"/>
<gene>
    <name evidence="6" type="ORF">Ctob_009767</name>
</gene>
<sequence>MCGVAAELSPSLRADDARDGEPQQLLRWPMVLHQTVPTLNLTAQQAEWQRTWTRLGVKVRLADDARCRDDIIALGRATGERAFLRAYDALETGVQRSDMWRYAVLFLHGGVYADIDVVARPAMAALLSAPSANQSAIVFVESLPSPRLVGWAIMQLGLTDMVRIPQYRNCLMVSRRGHPAMRASLDTIVAQVLNGPMAAPVPVLEPAHTLELTGPGVYTDAVRAVHEQRAGGDDSGSRRSGESGDGERWSSNDRSQSSGRRGNGTETYGAAGRADDGEPPMLFVSRRAGFQYFEHIGLGSWKTYREGGPGGSSQLWGSHLGHSGSGGLVGGLGSGTGGGRPLDEHEQPRRGVKSPCTRSQTRRAQESSPQATTSANAEPVARFEELPDELLLHMLSLAACDETVPGYDGEFQCPTFVAGRDALVLGPTSRAARAWQIVHSVSRRWSSLANQVEPWQQLRSMDDWSNNDLNWAVLRKEPDDPGHLVWAASSTSREEGKKDKWHSVRAPGGDVCVVLVRECNEEGVSYDVVRWMGCLQAMHHPCIASLKLVRAFNTGKEGEHTAVHAGMDFVDTSVQKIVYGTLERTSHTVIGRPLPPVMLRSFLYQLLSALAWSHARGVAHGNLAPYRVLAKTLDAAKDQYLLKLGDFGFSPPHAALCNEELPIRPSRASPELQADNKHKHYGPANDLWALGTVFAEMACGNRDPQVYMMIQDLDMTPEGQLESSLHMLCDDGRNLLRKMLKKEWKERITAADALCHPYFDGLHDQCEVVARYLPQSMPAPTRFLDLRVPQQWTPGLDFLAKQPHLNARMWTILYDWLAVVSFKFKFVSRSLQVAGDFMMRYMSQVQVERKELQLVGIGALCLACKHEEVMIPNMNDFIFICDSAYTLPQLMVMEVKILTTLQLQLHVPTAHDMLLPYLVELGEAPEDPSQEPYSPLRAWCECLLLLGQAAYPVVMYDPAVLARCVATLGGLLSRGVHSLVTRPDGSVHEGHRSPQLHERVCWLKPGADWECLRKLIDAVEQAAKDQREMLVKCHHKFLDLCKLEGRQGLLEKYRKGDRKQTHLTPQEVRPLLEDHLPIDMCKSHGVFQPRASKGAVDDEGAATEEETAETKPKKMAYLRGVNPKDGADVYSIVGVTCALGKQLLKEHDRFKAGTAPTSPVGA</sequence>
<dbReference type="Pfam" id="PF04488">
    <property type="entry name" value="Gly_transf_sug"/>
    <property type="match status" value="1"/>
</dbReference>
<feature type="compositionally biased region" description="Basic and acidic residues" evidence="4">
    <location>
        <begin position="228"/>
        <end position="251"/>
    </location>
</feature>
<dbReference type="GO" id="GO:0051301">
    <property type="term" value="P:cell division"/>
    <property type="evidence" value="ECO:0007669"/>
    <property type="project" value="UniProtKB-KW"/>
</dbReference>
<evidence type="ECO:0000313" key="7">
    <source>
        <dbReference type="Proteomes" id="UP000037460"/>
    </source>
</evidence>
<dbReference type="InterPro" id="IPR039361">
    <property type="entry name" value="Cyclin"/>
</dbReference>
<feature type="compositionally biased region" description="Polar residues" evidence="4">
    <location>
        <begin position="252"/>
        <end position="266"/>
    </location>
</feature>
<dbReference type="PROSITE" id="PS50011">
    <property type="entry name" value="PROTEIN_KINASE_DOM"/>
    <property type="match status" value="1"/>
</dbReference>
<dbReference type="SMART" id="SM00385">
    <property type="entry name" value="CYCLIN"/>
    <property type="match status" value="1"/>
</dbReference>
<keyword evidence="7" id="KW-1185">Reference proteome</keyword>
<dbReference type="InterPro" id="IPR029044">
    <property type="entry name" value="Nucleotide-diphossugar_trans"/>
</dbReference>
<dbReference type="InterPro" id="IPR000719">
    <property type="entry name" value="Prot_kinase_dom"/>
</dbReference>
<dbReference type="InterPro" id="IPR006671">
    <property type="entry name" value="Cyclin_N"/>
</dbReference>
<organism evidence="6 7">
    <name type="scientific">Chrysochromulina tobinii</name>
    <dbReference type="NCBI Taxonomy" id="1460289"/>
    <lineage>
        <taxon>Eukaryota</taxon>
        <taxon>Haptista</taxon>
        <taxon>Haptophyta</taxon>
        <taxon>Prymnesiophyceae</taxon>
        <taxon>Prymnesiales</taxon>
        <taxon>Chrysochromulinaceae</taxon>
        <taxon>Chrysochromulina</taxon>
    </lineage>
</organism>
<reference evidence="7" key="1">
    <citation type="journal article" date="2015" name="PLoS Genet.">
        <title>Genome Sequence and Transcriptome Analyses of Chrysochromulina tobin: Metabolic Tools for Enhanced Algal Fitness in the Prominent Order Prymnesiales (Haptophyceae).</title>
        <authorList>
            <person name="Hovde B.T."/>
            <person name="Deodato C.R."/>
            <person name="Hunsperger H.M."/>
            <person name="Ryken S.A."/>
            <person name="Yost W."/>
            <person name="Jha R.K."/>
            <person name="Patterson J."/>
            <person name="Monnat R.J. Jr."/>
            <person name="Barlow S.B."/>
            <person name="Starkenburg S.R."/>
            <person name="Cattolico R.A."/>
        </authorList>
    </citation>
    <scope>NUCLEOTIDE SEQUENCE</scope>
    <source>
        <strain evidence="7">CCMP291</strain>
    </source>
</reference>
<dbReference type="Gene3D" id="3.90.550.20">
    <property type="match status" value="1"/>
</dbReference>
<dbReference type="InterPro" id="IPR011009">
    <property type="entry name" value="Kinase-like_dom_sf"/>
</dbReference>
<feature type="region of interest" description="Disordered" evidence="4">
    <location>
        <begin position="326"/>
        <end position="379"/>
    </location>
</feature>
<evidence type="ECO:0000256" key="3">
    <source>
        <dbReference type="ARBA" id="ARBA00023306"/>
    </source>
</evidence>
<dbReference type="SUPFAM" id="SSF53448">
    <property type="entry name" value="Nucleotide-diphospho-sugar transferases"/>
    <property type="match status" value="1"/>
</dbReference>
<dbReference type="EMBL" id="JWZX01003088">
    <property type="protein sequence ID" value="KOO24496.1"/>
    <property type="molecule type" value="Genomic_DNA"/>
</dbReference>
<dbReference type="GO" id="GO:0005524">
    <property type="term" value="F:ATP binding"/>
    <property type="evidence" value="ECO:0007669"/>
    <property type="project" value="InterPro"/>
</dbReference>
<dbReference type="GO" id="GO:0004672">
    <property type="term" value="F:protein kinase activity"/>
    <property type="evidence" value="ECO:0007669"/>
    <property type="project" value="InterPro"/>
</dbReference>
<evidence type="ECO:0000313" key="6">
    <source>
        <dbReference type="EMBL" id="KOO24496.1"/>
    </source>
</evidence>
<accession>A0A0M0JD56</accession>
<dbReference type="InterPro" id="IPR036915">
    <property type="entry name" value="Cyclin-like_sf"/>
</dbReference>
<evidence type="ECO:0000259" key="5">
    <source>
        <dbReference type="PROSITE" id="PS50011"/>
    </source>
</evidence>
<proteinExistence type="predicted"/>
<dbReference type="Pfam" id="PF00069">
    <property type="entry name" value="Pkinase"/>
    <property type="match status" value="1"/>
</dbReference>
<name>A0A0M0JD56_9EUKA</name>
<dbReference type="FunFam" id="1.10.472.10:FF:000001">
    <property type="entry name" value="G2/mitotic-specific cyclin"/>
    <property type="match status" value="1"/>
</dbReference>
<dbReference type="InterPro" id="IPR007577">
    <property type="entry name" value="GlycoTrfase_DXD_sugar-bd_CS"/>
</dbReference>
<dbReference type="Gene3D" id="1.10.510.10">
    <property type="entry name" value="Transferase(Phosphotransferase) domain 1"/>
    <property type="match status" value="1"/>
</dbReference>
<feature type="compositionally biased region" description="Gly residues" evidence="4">
    <location>
        <begin position="326"/>
        <end position="340"/>
    </location>
</feature>
<dbReference type="InterPro" id="IPR013763">
    <property type="entry name" value="Cyclin-like_dom"/>
</dbReference>
<dbReference type="SMART" id="SM00220">
    <property type="entry name" value="S_TKc"/>
    <property type="match status" value="1"/>
</dbReference>
<dbReference type="Proteomes" id="UP000037460">
    <property type="component" value="Unassembled WGS sequence"/>
</dbReference>
<keyword evidence="1" id="KW-0132">Cell division</keyword>
<feature type="compositionally biased region" description="Polar residues" evidence="4">
    <location>
        <begin position="366"/>
        <end position="376"/>
    </location>
</feature>
<evidence type="ECO:0000256" key="1">
    <source>
        <dbReference type="ARBA" id="ARBA00022618"/>
    </source>
</evidence>
<feature type="region of interest" description="Disordered" evidence="4">
    <location>
        <begin position="228"/>
        <end position="280"/>
    </location>
</feature>
<evidence type="ECO:0000256" key="4">
    <source>
        <dbReference type="SAM" id="MobiDB-lite"/>
    </source>
</evidence>
<keyword evidence="2" id="KW-0195">Cyclin</keyword>
<dbReference type="Gene3D" id="1.10.472.10">
    <property type="entry name" value="Cyclin-like"/>
    <property type="match status" value="1"/>
</dbReference>
<dbReference type="SUPFAM" id="SSF47954">
    <property type="entry name" value="Cyclin-like"/>
    <property type="match status" value="1"/>
</dbReference>
<dbReference type="Pfam" id="PF00134">
    <property type="entry name" value="Cyclin_N"/>
    <property type="match status" value="1"/>
</dbReference>
<keyword evidence="3" id="KW-0131">Cell cycle</keyword>
<comment type="caution">
    <text evidence="6">The sequence shown here is derived from an EMBL/GenBank/DDBJ whole genome shotgun (WGS) entry which is preliminary data.</text>
</comment>
<dbReference type="PANTHER" id="PTHR10177">
    <property type="entry name" value="CYCLINS"/>
    <property type="match status" value="1"/>
</dbReference>
<dbReference type="AlphaFoldDB" id="A0A0M0JD56"/>